<protein>
    <submittedName>
        <fullName evidence="1">Uncharacterized protein</fullName>
    </submittedName>
</protein>
<dbReference type="EMBL" id="KF901185">
    <property type="protein sequence ID" value="AIF21228.1"/>
    <property type="molecule type" value="Genomic_DNA"/>
</dbReference>
<organism evidence="1">
    <name type="scientific">uncultured marine group II/III euryarchaeote KM3_98_F04</name>
    <dbReference type="NCBI Taxonomy" id="1456548"/>
    <lineage>
        <taxon>Archaea</taxon>
        <taxon>Methanobacteriati</taxon>
        <taxon>Methanobacteriota</taxon>
        <taxon>environmental samples</taxon>
    </lineage>
</organism>
<evidence type="ECO:0000313" key="1">
    <source>
        <dbReference type="EMBL" id="AIF21228.1"/>
    </source>
</evidence>
<dbReference type="AlphaFoldDB" id="A0A075I5M5"/>
<reference evidence="1" key="1">
    <citation type="journal article" date="2014" name="Genome Biol. Evol.">
        <title>Pangenome evidence for extensive interdomain horizontal transfer affecting lineage core and shell genes in uncultured planktonic thaumarchaeota and euryarchaeota.</title>
        <authorList>
            <person name="Deschamps P."/>
            <person name="Zivanovic Y."/>
            <person name="Moreira D."/>
            <person name="Rodriguez-Valera F."/>
            <person name="Lopez-Garcia P."/>
        </authorList>
    </citation>
    <scope>NUCLEOTIDE SEQUENCE</scope>
</reference>
<name>A0A075I5M5_9EURY</name>
<sequence>MSEYSQDDDGLLLQAAFSQQILRARDLMLYYMYRLNNQVQWKPVAGLVFINGCEPFKMNQTKGETRFWEDNVSNKTTSTSIIEPPANLPADQLDDDANPVMLVKNLNVNLANCLLYGIKCNIHTQPDPNNVNHTEIGWLVDLDTLLPKIIPDLIAKIDGEYMAQGEDATKTFQMRGTNNVLLGKVAVVVGYHVDQGMVRDDATYNGYMVLNDSVSVPDP</sequence>
<proteinExistence type="predicted"/>
<accession>A0A075I5M5</accession>